<evidence type="ECO:0000313" key="3">
    <source>
        <dbReference type="Proteomes" id="UP000076104"/>
    </source>
</evidence>
<feature type="transmembrane region" description="Helical" evidence="1">
    <location>
        <begin position="78"/>
        <end position="97"/>
    </location>
</feature>
<protein>
    <submittedName>
        <fullName evidence="2">DoxX family protein</fullName>
    </submittedName>
</protein>
<dbReference type="RefSeq" id="WP_062843985.1">
    <property type="nucleotide sequence ID" value="NZ_CP014945.1"/>
</dbReference>
<feature type="transmembrane region" description="Helical" evidence="1">
    <location>
        <begin position="52"/>
        <end position="71"/>
    </location>
</feature>
<dbReference type="Pfam" id="PF13781">
    <property type="entry name" value="DoxX_3"/>
    <property type="match status" value="1"/>
</dbReference>
<keyword evidence="1" id="KW-1133">Transmembrane helix</keyword>
<dbReference type="EMBL" id="CP014945">
    <property type="protein sequence ID" value="AMT96272.1"/>
    <property type="molecule type" value="Genomic_DNA"/>
</dbReference>
<gene>
    <name evidence="2" type="ORF">A3K91_0650</name>
</gene>
<evidence type="ECO:0000313" key="2">
    <source>
        <dbReference type="EMBL" id="AMT96272.1"/>
    </source>
</evidence>
<keyword evidence="3" id="KW-1185">Reference proteome</keyword>
<evidence type="ECO:0000256" key="1">
    <source>
        <dbReference type="SAM" id="Phobius"/>
    </source>
</evidence>
<proteinExistence type="predicted"/>
<name>A0ABM5ZVZ5_9GAMM</name>
<organism evidence="2 3">
    <name type="scientific">Psychrobacter alimentarius</name>
    <dbReference type="NCBI Taxonomy" id="261164"/>
    <lineage>
        <taxon>Bacteria</taxon>
        <taxon>Pseudomonadati</taxon>
        <taxon>Pseudomonadota</taxon>
        <taxon>Gammaproteobacteria</taxon>
        <taxon>Moraxellales</taxon>
        <taxon>Moraxellaceae</taxon>
        <taxon>Psychrobacter</taxon>
    </lineage>
</organism>
<keyword evidence="1" id="KW-0472">Membrane</keyword>
<dbReference type="GeneID" id="33059509"/>
<feature type="transmembrane region" description="Helical" evidence="1">
    <location>
        <begin position="12"/>
        <end position="32"/>
    </location>
</feature>
<accession>A0ABM5ZVZ5</accession>
<reference evidence="2 3" key="1">
    <citation type="submission" date="2016-03" db="EMBL/GenBank/DDBJ databases">
        <title>Genome sequencing of Psychrobacter alimentarius PAMC 27889.</title>
        <authorList>
            <person name="Lee J."/>
            <person name="Kim O.-S."/>
        </authorList>
    </citation>
    <scope>NUCLEOTIDE SEQUENCE [LARGE SCALE GENOMIC DNA]</scope>
    <source>
        <strain evidence="2 3">PAMC 27889</strain>
    </source>
</reference>
<sequence>MQNSKLTHISFISRLSLGFFFIYHGLVPKILWLSPVETHLVSLSGLDIPANIVSLLSGIGEVLLGGSILFFRKSIIPIYMAVVVLLLLLLFVGFVSPEYLIEAFNPVTTNMLGLGFCYLVWFTHEGRRFKQ</sequence>
<feature type="transmembrane region" description="Helical" evidence="1">
    <location>
        <begin position="103"/>
        <end position="122"/>
    </location>
</feature>
<dbReference type="Proteomes" id="UP000076104">
    <property type="component" value="Chromosome"/>
</dbReference>
<keyword evidence="1" id="KW-0812">Transmembrane</keyword>
<dbReference type="InterPro" id="IPR025695">
    <property type="entry name" value="DoxX-like"/>
</dbReference>